<evidence type="ECO:0000313" key="3">
    <source>
        <dbReference type="Proteomes" id="UP000318138"/>
    </source>
</evidence>
<feature type="domain" description="PIN like" evidence="1">
    <location>
        <begin position="22"/>
        <end position="76"/>
    </location>
</feature>
<dbReference type="Pfam" id="PF18476">
    <property type="entry name" value="PIN_8"/>
    <property type="match status" value="1"/>
</dbReference>
<accession>A0A859FIU4</accession>
<evidence type="ECO:0000313" key="2">
    <source>
        <dbReference type="EMBL" id="QKS72838.1"/>
    </source>
</evidence>
<dbReference type="Proteomes" id="UP000318138">
    <property type="component" value="Chromosome"/>
</dbReference>
<gene>
    <name evidence="2" type="ORF">FLK61_40240</name>
</gene>
<dbReference type="InterPro" id="IPR041578">
    <property type="entry name" value="PIN_8"/>
</dbReference>
<dbReference type="EMBL" id="CP041372">
    <property type="protein sequence ID" value="QKS72838.1"/>
    <property type="molecule type" value="Genomic_DNA"/>
</dbReference>
<proteinExistence type="predicted"/>
<sequence>MKNLDKYFFKPRKAEEIVDKALIVIDTNILLAAYQWKKASFKEITNIMDNLMKEERLKIPSHVFEEFMDQRPNRIKEIV</sequence>
<dbReference type="AlphaFoldDB" id="A0A859FIU4"/>
<organism evidence="2 3">
    <name type="scientific">Paenalkalicoccus suaedae</name>
    <dbReference type="NCBI Taxonomy" id="2592382"/>
    <lineage>
        <taxon>Bacteria</taxon>
        <taxon>Bacillati</taxon>
        <taxon>Bacillota</taxon>
        <taxon>Bacilli</taxon>
        <taxon>Bacillales</taxon>
        <taxon>Bacillaceae</taxon>
        <taxon>Paenalkalicoccus</taxon>
    </lineage>
</organism>
<dbReference type="KEGG" id="psua:FLK61_40240"/>
<name>A0A859FIU4_9BACI</name>
<protein>
    <recommendedName>
        <fullName evidence="1">PIN like domain-containing protein</fullName>
    </recommendedName>
</protein>
<evidence type="ECO:0000259" key="1">
    <source>
        <dbReference type="Pfam" id="PF18476"/>
    </source>
</evidence>
<reference evidence="3" key="1">
    <citation type="submission" date="2019-07" db="EMBL/GenBank/DDBJ databases">
        <title>Bacillus alkalisoli sp. nov. isolated from saline soil.</title>
        <authorList>
            <person name="Sun J.-Q."/>
            <person name="Xu L."/>
        </authorList>
    </citation>
    <scope>NUCLEOTIDE SEQUENCE [LARGE SCALE GENOMIC DNA]</scope>
    <source>
        <strain evidence="3">M4U3P1</strain>
    </source>
</reference>
<keyword evidence="3" id="KW-1185">Reference proteome</keyword>